<dbReference type="EMBL" id="JAFEUP010000008">
    <property type="protein sequence ID" value="MBM7063421.1"/>
    <property type="molecule type" value="Genomic_DNA"/>
</dbReference>
<dbReference type="InterPro" id="IPR036709">
    <property type="entry name" value="Autotransporte_beta_dom_sf"/>
</dbReference>
<dbReference type="SUPFAM" id="SSF103515">
    <property type="entry name" value="Autotransporter"/>
    <property type="match status" value="1"/>
</dbReference>
<dbReference type="PROSITE" id="PS51208">
    <property type="entry name" value="AUTOTRANSPORTER"/>
    <property type="match status" value="1"/>
</dbReference>
<dbReference type="Pfam" id="PF13018">
    <property type="entry name" value="ESPR"/>
    <property type="match status" value="1"/>
</dbReference>
<dbReference type="InterPro" id="IPR006315">
    <property type="entry name" value="OM_autotransptr_brl_dom"/>
</dbReference>
<proteinExistence type="predicted"/>
<sequence length="1240" mass="126045">MNKAFRIIWSHVRNAFVVVDELASTAGKRSGARLLLASAVSLLAATGSTSALAVPVCQATISGPLSGTQFVCADGLTVQTGTVASGGWVAVEATDNFTTIDNAGSLEGFSIGILLSAIEGDNLRSGVSLINQDGGRISGGSSGVYFATDIDRISLGSFSNAGDIEGGTTAIYGSNLDIVGNLVNSGSIRQIDGGEGSSDYGLQLVSSTIGGNLENSGLIEGTSGGIRFDYVNITTGDLLNTDEGSINSSEGYGLNLYGSTIGGNLENAGLIQGSEDGLVIEGGEGNSAGIVGDLLNSGTIDGGEGVGIVLEGASIGGKLQNSNTIAGDHIGLLIESGEGTPSGIGSDLINTADGTIQGGGYGLVVASASIGRNLENAGIIDGGEGVVLDAAYITEDLLNSGSITGDFAALYAENSHIGGDLRNATGGIISGNMVGLALFSGNQLDGDLDNAGRIEGGLFGAYVAGSTIDSDLNNSGHIEGSEAGGLALFGSTLGGDLNNSGSIRLLDGSEGGMQPSAALMGAEGSIDGNLVNTADGSIDGGQGYGITLDNFRIGGNLDNAGTIEGGEDGINLSGSLVEGDIRNSGSITGGYEGITLYGSTVDGTLRNQGLISGGSFGIAAVVDTNLGHIINEAGKTIVGGEGGIIVASNATVGGLDNYGTIASNHFAIYVENREDTSSLGDINLFGNARLVGDVQAAGSDLYLKNGARFANENAIAVNSFTVEQGASLNFGAGQHIDHGDSEYPNLLDGISVTNGLHNQGTINLASGVTGTVHGNYFQAAGGKLNIGVTGDNSFGKLVVDGTASLASNAQIGVNVSPTDYRFSVDRLQNVLSAGTLQSDGTFAVTDNSLLFNFGAVKDGNTVDLTLSAALPQVETITRNLGNTPAAGAARVLDQVFADDPEGELASHFVGLQTEQQVNDAVTQTLPTIVGASNSATNSALSGINRVVQARQASNSGLSSGDAALDDQHLWLKPFGSWADQDDRNGVSGFDANTYGLAIGSDAAINERTRLGVAFAYANTNVDSDSQVAPQDMQVDTFQLIGYGSYNLAPNTELNFQLDGGRNNNDGKRHMPFADATAKADYSSTNVHAGLGIGHSLDFSDTLTFQPSARVDYTWIGEESYHETGAGALNLDVDSNDAEELILSTDGKLSVGLSEHTVLSANLGVGYDLINEQSSITSAYAGSPSAAFTTRGLDPSPWLGRAGLGLTHELSDGTEVSLRYDAESRSDFLNQGASIKARWAF</sequence>
<dbReference type="Gene3D" id="2.40.128.130">
    <property type="entry name" value="Autotransporter beta-domain"/>
    <property type="match status" value="1"/>
</dbReference>
<accession>A0ABS2IK34</accession>
<gene>
    <name evidence="2" type="ORF">JQX08_22095</name>
</gene>
<dbReference type="InterPro" id="IPR005546">
    <property type="entry name" value="Autotransporte_beta"/>
</dbReference>
<dbReference type="Proteomes" id="UP000717995">
    <property type="component" value="Unassembled WGS sequence"/>
</dbReference>
<feature type="domain" description="Autotransporter" evidence="1">
    <location>
        <begin position="962"/>
        <end position="1240"/>
    </location>
</feature>
<protein>
    <submittedName>
        <fullName evidence="2">Autotransporter domain-containing protein</fullName>
    </submittedName>
</protein>
<evidence type="ECO:0000313" key="3">
    <source>
        <dbReference type="Proteomes" id="UP000717995"/>
    </source>
</evidence>
<reference evidence="2 3" key="1">
    <citation type="submission" date="2021-02" db="EMBL/GenBank/DDBJ databases">
        <authorList>
            <person name="Lee D.-H."/>
        </authorList>
    </citation>
    <scope>NUCLEOTIDE SEQUENCE [LARGE SCALE GENOMIC DNA]</scope>
    <source>
        <strain evidence="2 3">UL073</strain>
    </source>
</reference>
<comment type="caution">
    <text evidence="2">The sequence shown here is derived from an EMBL/GenBank/DDBJ whole genome shotgun (WGS) entry which is preliminary data.</text>
</comment>
<dbReference type="InterPro" id="IPR024973">
    <property type="entry name" value="ESPR"/>
</dbReference>
<dbReference type="SMART" id="SM00869">
    <property type="entry name" value="Autotransporter"/>
    <property type="match status" value="1"/>
</dbReference>
<organism evidence="2 3">
    <name type="scientific">Zestomonas insulae</name>
    <dbReference type="NCBI Taxonomy" id="2809017"/>
    <lineage>
        <taxon>Bacteria</taxon>
        <taxon>Pseudomonadati</taxon>
        <taxon>Pseudomonadota</taxon>
        <taxon>Gammaproteobacteria</taxon>
        <taxon>Pseudomonadales</taxon>
        <taxon>Pseudomonadaceae</taxon>
        <taxon>Zestomonas</taxon>
    </lineage>
</organism>
<dbReference type="RefSeq" id="WP_205350632.1">
    <property type="nucleotide sequence ID" value="NZ_JAFEUP010000008.1"/>
</dbReference>
<name>A0ABS2IK34_9GAMM</name>
<evidence type="ECO:0000259" key="1">
    <source>
        <dbReference type="PROSITE" id="PS51208"/>
    </source>
</evidence>
<dbReference type="Pfam" id="PF03797">
    <property type="entry name" value="Autotransporter"/>
    <property type="match status" value="1"/>
</dbReference>
<evidence type="ECO:0000313" key="2">
    <source>
        <dbReference type="EMBL" id="MBM7063421.1"/>
    </source>
</evidence>
<keyword evidence="3" id="KW-1185">Reference proteome</keyword>
<dbReference type="NCBIfam" id="TIGR01414">
    <property type="entry name" value="autotrans_barl"/>
    <property type="match status" value="1"/>
</dbReference>